<dbReference type="EMBL" id="KV106885">
    <property type="protein sequence ID" value="KZT76606.1"/>
    <property type="molecule type" value="Genomic_DNA"/>
</dbReference>
<feature type="region of interest" description="Disordered" evidence="1">
    <location>
        <begin position="86"/>
        <end position="121"/>
    </location>
</feature>
<feature type="region of interest" description="Disordered" evidence="1">
    <location>
        <begin position="13"/>
        <end position="45"/>
    </location>
</feature>
<organism evidence="2 3">
    <name type="scientific">Dorcoceras hygrometricum</name>
    <dbReference type="NCBI Taxonomy" id="472368"/>
    <lineage>
        <taxon>Eukaryota</taxon>
        <taxon>Viridiplantae</taxon>
        <taxon>Streptophyta</taxon>
        <taxon>Embryophyta</taxon>
        <taxon>Tracheophyta</taxon>
        <taxon>Spermatophyta</taxon>
        <taxon>Magnoliopsida</taxon>
        <taxon>eudicotyledons</taxon>
        <taxon>Gunneridae</taxon>
        <taxon>Pentapetalae</taxon>
        <taxon>asterids</taxon>
        <taxon>lamiids</taxon>
        <taxon>Lamiales</taxon>
        <taxon>Gesneriaceae</taxon>
        <taxon>Didymocarpoideae</taxon>
        <taxon>Trichosporeae</taxon>
        <taxon>Loxocarpinae</taxon>
        <taxon>Dorcoceras</taxon>
    </lineage>
</organism>
<sequence>MGIDQMKLHSIHPGYLKNLKRPTKTQAAEKQEKKTRSNLSTKSTLKTANHKTCNIHIMICMRLSRKIGHLGQQLSWQISIVPQHHAKPISRWKSSVRNIQVRRPSQLSGLQATPLNRPPPR</sequence>
<keyword evidence="3" id="KW-1185">Reference proteome</keyword>
<evidence type="ECO:0000313" key="3">
    <source>
        <dbReference type="Proteomes" id="UP000250235"/>
    </source>
</evidence>
<dbReference type="Proteomes" id="UP000250235">
    <property type="component" value="Unassembled WGS sequence"/>
</dbReference>
<gene>
    <name evidence="2" type="ORF">F511_46369</name>
</gene>
<name>A0A2Z6ZTQ2_9LAMI</name>
<reference evidence="2 3" key="1">
    <citation type="journal article" date="2015" name="Proc. Natl. Acad. Sci. U.S.A.">
        <title>The resurrection genome of Boea hygrometrica: A blueprint for survival of dehydration.</title>
        <authorList>
            <person name="Xiao L."/>
            <person name="Yang G."/>
            <person name="Zhang L."/>
            <person name="Yang X."/>
            <person name="Zhao S."/>
            <person name="Ji Z."/>
            <person name="Zhou Q."/>
            <person name="Hu M."/>
            <person name="Wang Y."/>
            <person name="Chen M."/>
            <person name="Xu Y."/>
            <person name="Jin H."/>
            <person name="Xiao X."/>
            <person name="Hu G."/>
            <person name="Bao F."/>
            <person name="Hu Y."/>
            <person name="Wan P."/>
            <person name="Li L."/>
            <person name="Deng X."/>
            <person name="Kuang T."/>
            <person name="Xiang C."/>
            <person name="Zhu J.K."/>
            <person name="Oliver M.J."/>
            <person name="He Y."/>
        </authorList>
    </citation>
    <scope>NUCLEOTIDE SEQUENCE [LARGE SCALE GENOMIC DNA]</scope>
    <source>
        <strain evidence="3">cv. XS01</strain>
    </source>
</reference>
<feature type="compositionally biased region" description="Polar residues" evidence="1">
    <location>
        <begin position="92"/>
        <end position="114"/>
    </location>
</feature>
<evidence type="ECO:0000313" key="2">
    <source>
        <dbReference type="EMBL" id="KZT76606.1"/>
    </source>
</evidence>
<evidence type="ECO:0000256" key="1">
    <source>
        <dbReference type="SAM" id="MobiDB-lite"/>
    </source>
</evidence>
<protein>
    <submittedName>
        <fullName evidence="2">Uncharacterized protein</fullName>
    </submittedName>
</protein>
<accession>A0A2Z6ZTQ2</accession>
<dbReference type="AlphaFoldDB" id="A0A2Z6ZTQ2"/>
<proteinExistence type="predicted"/>